<proteinExistence type="predicted"/>
<sequence>SMASAWVATEIFRTRRVEEQTGQRKLFPIRLVDFDKLRDWELFDADRGYDVARKIREYFVPDFSRAAENEMKLGEAVTRLVRELRD</sequence>
<protein>
    <submittedName>
        <fullName evidence="1">Uncharacterized protein</fullName>
    </submittedName>
</protein>
<keyword evidence="2" id="KW-1185">Reference proteome</keyword>
<accession>A0A939FH69</accession>
<reference evidence="1" key="1">
    <citation type="submission" date="2021-03" db="EMBL/GenBank/DDBJ databases">
        <title>Streptomyces poriferae sp. nov., a novel marine sponge-derived Actinobacteria species with anti-MRSA activity.</title>
        <authorList>
            <person name="Sandoval-Powers M."/>
            <person name="Kralova S."/>
            <person name="Nguyen G.-S."/>
            <person name="Fawwal D."/>
            <person name="Degnes K."/>
            <person name="Klinkenberg G."/>
            <person name="Sletta H."/>
            <person name="Wentzel A."/>
            <person name="Liles M.R."/>
        </authorList>
    </citation>
    <scope>NUCLEOTIDE SEQUENCE</scope>
    <source>
        <strain evidence="1">DSM 41794</strain>
    </source>
</reference>
<evidence type="ECO:0000313" key="2">
    <source>
        <dbReference type="Proteomes" id="UP000664167"/>
    </source>
</evidence>
<evidence type="ECO:0000313" key="1">
    <source>
        <dbReference type="EMBL" id="MBO0517898.1"/>
    </source>
</evidence>
<gene>
    <name evidence="1" type="ORF">J0695_40105</name>
</gene>
<name>A0A939FH69_9ACTN</name>
<feature type="non-terminal residue" evidence="1">
    <location>
        <position position="1"/>
    </location>
</feature>
<dbReference type="RefSeq" id="WP_206969743.1">
    <property type="nucleotide sequence ID" value="NZ_JAFLRJ010000963.1"/>
</dbReference>
<organism evidence="1 2">
    <name type="scientific">Streptomyces beijiangensis</name>
    <dbReference type="NCBI Taxonomy" id="163361"/>
    <lineage>
        <taxon>Bacteria</taxon>
        <taxon>Bacillati</taxon>
        <taxon>Actinomycetota</taxon>
        <taxon>Actinomycetes</taxon>
        <taxon>Kitasatosporales</taxon>
        <taxon>Streptomycetaceae</taxon>
        <taxon>Streptomyces</taxon>
    </lineage>
</organism>
<dbReference type="Proteomes" id="UP000664167">
    <property type="component" value="Unassembled WGS sequence"/>
</dbReference>
<dbReference type="AlphaFoldDB" id="A0A939FH69"/>
<dbReference type="EMBL" id="JAFLRJ010000963">
    <property type="protein sequence ID" value="MBO0517898.1"/>
    <property type="molecule type" value="Genomic_DNA"/>
</dbReference>
<comment type="caution">
    <text evidence="1">The sequence shown here is derived from an EMBL/GenBank/DDBJ whole genome shotgun (WGS) entry which is preliminary data.</text>
</comment>